<evidence type="ECO:0000313" key="2">
    <source>
        <dbReference type="EMBL" id="KAF6726263.1"/>
    </source>
</evidence>
<dbReference type="EMBL" id="WKFB01000338">
    <property type="protein sequence ID" value="KAF6726263.1"/>
    <property type="molecule type" value="Genomic_DNA"/>
</dbReference>
<sequence length="160" mass="17548">MEDLRYCVLCTFARPSSLLHTSLSHLLTSRKCFPPHTSNVFFPHGHQINPSHSASISCWGRADGAVQEEEKPVIMCIQLVRFKCWLSAALLIDSFGFLWSGALTDILSPQSTHCSSFIASLMTPGGSPSAFWIFLPSMGLPTGLALLRRHLLAALNPRAP</sequence>
<keyword evidence="1" id="KW-1133">Transmembrane helix</keyword>
<reference evidence="2" key="1">
    <citation type="journal article" name="BMC Genomics">
        <title>Long-read sequencing and de novo genome assembly of marine medaka (Oryzias melastigma).</title>
        <authorList>
            <person name="Liang P."/>
            <person name="Saqib H.S.A."/>
            <person name="Ni X."/>
            <person name="Shen Y."/>
        </authorList>
    </citation>
    <scope>NUCLEOTIDE SEQUENCE</scope>
    <source>
        <strain evidence="2">Bigg-433</strain>
    </source>
</reference>
<keyword evidence="1" id="KW-0812">Transmembrane</keyword>
<comment type="caution">
    <text evidence="2">The sequence shown here is derived from an EMBL/GenBank/DDBJ whole genome shotgun (WGS) entry which is preliminary data.</text>
</comment>
<dbReference type="Proteomes" id="UP000646548">
    <property type="component" value="Unassembled WGS sequence"/>
</dbReference>
<accession>A0A834CEW8</accession>
<evidence type="ECO:0000313" key="3">
    <source>
        <dbReference type="Proteomes" id="UP000646548"/>
    </source>
</evidence>
<name>A0A834CEW8_ORYME</name>
<organism evidence="2 3">
    <name type="scientific">Oryzias melastigma</name>
    <name type="common">Marine medaka</name>
    <dbReference type="NCBI Taxonomy" id="30732"/>
    <lineage>
        <taxon>Eukaryota</taxon>
        <taxon>Metazoa</taxon>
        <taxon>Chordata</taxon>
        <taxon>Craniata</taxon>
        <taxon>Vertebrata</taxon>
        <taxon>Euteleostomi</taxon>
        <taxon>Actinopterygii</taxon>
        <taxon>Neopterygii</taxon>
        <taxon>Teleostei</taxon>
        <taxon>Neoteleostei</taxon>
        <taxon>Acanthomorphata</taxon>
        <taxon>Ovalentaria</taxon>
        <taxon>Atherinomorphae</taxon>
        <taxon>Beloniformes</taxon>
        <taxon>Adrianichthyidae</taxon>
        <taxon>Oryziinae</taxon>
        <taxon>Oryzias</taxon>
    </lineage>
</organism>
<gene>
    <name evidence="2" type="ORF">FQA47_019245</name>
</gene>
<feature type="transmembrane region" description="Helical" evidence="1">
    <location>
        <begin position="84"/>
        <end position="102"/>
    </location>
</feature>
<evidence type="ECO:0000256" key="1">
    <source>
        <dbReference type="SAM" id="Phobius"/>
    </source>
</evidence>
<keyword evidence="1" id="KW-0472">Membrane</keyword>
<dbReference type="AlphaFoldDB" id="A0A834CEW8"/>
<protein>
    <submittedName>
        <fullName evidence="2">Uncharacterized protein</fullName>
    </submittedName>
</protein>
<feature type="transmembrane region" description="Helical" evidence="1">
    <location>
        <begin position="129"/>
        <end position="147"/>
    </location>
</feature>
<proteinExistence type="predicted"/>